<accession>A0ACB8SLI2</accession>
<dbReference type="Proteomes" id="UP000814140">
    <property type="component" value="Unassembled WGS sequence"/>
</dbReference>
<protein>
    <submittedName>
        <fullName evidence="1">Gpr1 family protein</fullName>
    </submittedName>
</protein>
<name>A0ACB8SLI2_9AGAM</name>
<comment type="caution">
    <text evidence="1">The sequence shown here is derived from an EMBL/GenBank/DDBJ whole genome shotgun (WGS) entry which is preliminary data.</text>
</comment>
<evidence type="ECO:0000313" key="2">
    <source>
        <dbReference type="Proteomes" id="UP000814140"/>
    </source>
</evidence>
<reference evidence="1" key="2">
    <citation type="journal article" date="2022" name="New Phytol.">
        <title>Evolutionary transition to the ectomycorrhizal habit in the genomes of a hyperdiverse lineage of mushroom-forming fungi.</title>
        <authorList>
            <person name="Looney B."/>
            <person name="Miyauchi S."/>
            <person name="Morin E."/>
            <person name="Drula E."/>
            <person name="Courty P.E."/>
            <person name="Kohler A."/>
            <person name="Kuo A."/>
            <person name="LaButti K."/>
            <person name="Pangilinan J."/>
            <person name="Lipzen A."/>
            <person name="Riley R."/>
            <person name="Andreopoulos W."/>
            <person name="He G."/>
            <person name="Johnson J."/>
            <person name="Nolan M."/>
            <person name="Tritt A."/>
            <person name="Barry K.W."/>
            <person name="Grigoriev I.V."/>
            <person name="Nagy L.G."/>
            <person name="Hibbett D."/>
            <person name="Henrissat B."/>
            <person name="Matheny P.B."/>
            <person name="Labbe J."/>
            <person name="Martin F.M."/>
        </authorList>
    </citation>
    <scope>NUCLEOTIDE SEQUENCE</scope>
    <source>
        <strain evidence="1">HHB10654</strain>
    </source>
</reference>
<keyword evidence="2" id="KW-1185">Reference proteome</keyword>
<dbReference type="EMBL" id="MU277253">
    <property type="protein sequence ID" value="KAI0057077.1"/>
    <property type="molecule type" value="Genomic_DNA"/>
</dbReference>
<sequence length="227" mass="24442">MSDVEKAHHEEVNVPEGYEPGYGFPSQRRRHALANPGPLGLFSFASTTLVLSLFNANVRHITTPNVVVGMALFAGGLAQLLAGMWEFAVGNTFGASVFSMYSTFWMSFATILIPNSGIAAAYAAAGGNQEDDAIAIFLTSWAIVTLLFFIGSLRKNAALSSILFFLFITFILLAVGDYQRKVAVTKAGGYTGIITGVLAYYTGFAELMAPEDLFQLPVFNTSKRRAA</sequence>
<evidence type="ECO:0000313" key="1">
    <source>
        <dbReference type="EMBL" id="KAI0057077.1"/>
    </source>
</evidence>
<reference evidence="1" key="1">
    <citation type="submission" date="2021-03" db="EMBL/GenBank/DDBJ databases">
        <authorList>
            <consortium name="DOE Joint Genome Institute"/>
            <person name="Ahrendt S."/>
            <person name="Looney B.P."/>
            <person name="Miyauchi S."/>
            <person name="Morin E."/>
            <person name="Drula E."/>
            <person name="Courty P.E."/>
            <person name="Chicoki N."/>
            <person name="Fauchery L."/>
            <person name="Kohler A."/>
            <person name="Kuo A."/>
            <person name="Labutti K."/>
            <person name="Pangilinan J."/>
            <person name="Lipzen A."/>
            <person name="Riley R."/>
            <person name="Andreopoulos W."/>
            <person name="He G."/>
            <person name="Johnson J."/>
            <person name="Barry K.W."/>
            <person name="Grigoriev I.V."/>
            <person name="Nagy L."/>
            <person name="Hibbett D."/>
            <person name="Henrissat B."/>
            <person name="Matheny P.B."/>
            <person name="Labbe J."/>
            <person name="Martin F."/>
        </authorList>
    </citation>
    <scope>NUCLEOTIDE SEQUENCE</scope>
    <source>
        <strain evidence="1">HHB10654</strain>
    </source>
</reference>
<proteinExistence type="predicted"/>
<organism evidence="1 2">
    <name type="scientific">Artomyces pyxidatus</name>
    <dbReference type="NCBI Taxonomy" id="48021"/>
    <lineage>
        <taxon>Eukaryota</taxon>
        <taxon>Fungi</taxon>
        <taxon>Dikarya</taxon>
        <taxon>Basidiomycota</taxon>
        <taxon>Agaricomycotina</taxon>
        <taxon>Agaricomycetes</taxon>
        <taxon>Russulales</taxon>
        <taxon>Auriscalpiaceae</taxon>
        <taxon>Artomyces</taxon>
    </lineage>
</organism>
<gene>
    <name evidence="1" type="ORF">BV25DRAFT_1974277</name>
</gene>